<feature type="domain" description="Bacterial bifunctional deaminase-reductase C-terminal" evidence="1">
    <location>
        <begin position="150"/>
        <end position="206"/>
    </location>
</feature>
<evidence type="ECO:0000313" key="3">
    <source>
        <dbReference type="Proteomes" id="UP000013827"/>
    </source>
</evidence>
<keyword evidence="3" id="KW-1185">Reference proteome</keyword>
<accession>A0A0D3KHW8</accession>
<dbReference type="EnsemblProtists" id="EOD35353">
    <property type="protein sequence ID" value="EOD35353"/>
    <property type="gene ID" value="EMIHUDRAFT_201388"/>
</dbReference>
<dbReference type="InterPro" id="IPR002734">
    <property type="entry name" value="RibDG_C"/>
</dbReference>
<organism evidence="2 3">
    <name type="scientific">Emiliania huxleyi (strain CCMP1516)</name>
    <dbReference type="NCBI Taxonomy" id="280463"/>
    <lineage>
        <taxon>Eukaryota</taxon>
        <taxon>Haptista</taxon>
        <taxon>Haptophyta</taxon>
        <taxon>Prymnesiophyceae</taxon>
        <taxon>Isochrysidales</taxon>
        <taxon>Noelaerhabdaceae</taxon>
        <taxon>Emiliania</taxon>
    </lineage>
</organism>
<reference evidence="2" key="2">
    <citation type="submission" date="2024-10" db="UniProtKB">
        <authorList>
            <consortium name="EnsemblProtists"/>
        </authorList>
    </citation>
    <scope>IDENTIFICATION</scope>
</reference>
<dbReference type="InterPro" id="IPR024072">
    <property type="entry name" value="DHFR-like_dom_sf"/>
</dbReference>
<dbReference type="Gene3D" id="3.40.430.10">
    <property type="entry name" value="Dihydrofolate Reductase, subunit A"/>
    <property type="match status" value="2"/>
</dbReference>
<proteinExistence type="predicted"/>
<dbReference type="HOGENOM" id="CLU_1108773_0_0_1"/>
<reference evidence="3" key="1">
    <citation type="journal article" date="2013" name="Nature">
        <title>Pan genome of the phytoplankton Emiliania underpins its global distribution.</title>
        <authorList>
            <person name="Read B.A."/>
            <person name="Kegel J."/>
            <person name="Klute M.J."/>
            <person name="Kuo A."/>
            <person name="Lefebvre S.C."/>
            <person name="Maumus F."/>
            <person name="Mayer C."/>
            <person name="Miller J."/>
            <person name="Monier A."/>
            <person name="Salamov A."/>
            <person name="Young J."/>
            <person name="Aguilar M."/>
            <person name="Claverie J.M."/>
            <person name="Frickenhaus S."/>
            <person name="Gonzalez K."/>
            <person name="Herman E.K."/>
            <person name="Lin Y.C."/>
            <person name="Napier J."/>
            <person name="Ogata H."/>
            <person name="Sarno A.F."/>
            <person name="Shmutz J."/>
            <person name="Schroeder D."/>
            <person name="de Vargas C."/>
            <person name="Verret F."/>
            <person name="von Dassow P."/>
            <person name="Valentin K."/>
            <person name="Van de Peer Y."/>
            <person name="Wheeler G."/>
            <person name="Dacks J.B."/>
            <person name="Delwiche C.F."/>
            <person name="Dyhrman S.T."/>
            <person name="Glockner G."/>
            <person name="John U."/>
            <person name="Richards T."/>
            <person name="Worden A.Z."/>
            <person name="Zhang X."/>
            <person name="Grigoriev I.V."/>
            <person name="Allen A.E."/>
            <person name="Bidle K."/>
            <person name="Borodovsky M."/>
            <person name="Bowler C."/>
            <person name="Brownlee C."/>
            <person name="Cock J.M."/>
            <person name="Elias M."/>
            <person name="Gladyshev V.N."/>
            <person name="Groth M."/>
            <person name="Guda C."/>
            <person name="Hadaegh A."/>
            <person name="Iglesias-Rodriguez M.D."/>
            <person name="Jenkins J."/>
            <person name="Jones B.M."/>
            <person name="Lawson T."/>
            <person name="Leese F."/>
            <person name="Lindquist E."/>
            <person name="Lobanov A."/>
            <person name="Lomsadze A."/>
            <person name="Malik S.B."/>
            <person name="Marsh M.E."/>
            <person name="Mackinder L."/>
            <person name="Mock T."/>
            <person name="Mueller-Roeber B."/>
            <person name="Pagarete A."/>
            <person name="Parker M."/>
            <person name="Probert I."/>
            <person name="Quesneville H."/>
            <person name="Raines C."/>
            <person name="Rensing S.A."/>
            <person name="Riano-Pachon D.M."/>
            <person name="Richier S."/>
            <person name="Rokitta S."/>
            <person name="Shiraiwa Y."/>
            <person name="Soanes D.M."/>
            <person name="van der Giezen M."/>
            <person name="Wahlund T.M."/>
            <person name="Williams B."/>
            <person name="Wilson W."/>
            <person name="Wolfe G."/>
            <person name="Wurch L.L."/>
        </authorList>
    </citation>
    <scope>NUCLEOTIDE SEQUENCE</scope>
</reference>
<dbReference type="Pfam" id="PF01872">
    <property type="entry name" value="RibD_C"/>
    <property type="match status" value="1"/>
</dbReference>
<protein>
    <recommendedName>
        <fullName evidence="1">Bacterial bifunctional deaminase-reductase C-terminal domain-containing protein</fullName>
    </recommendedName>
</protein>
<dbReference type="PaxDb" id="2903-EOD35353"/>
<dbReference type="STRING" id="2903.R1DIL2"/>
<dbReference type="GO" id="GO:0009231">
    <property type="term" value="P:riboflavin biosynthetic process"/>
    <property type="evidence" value="ECO:0007669"/>
    <property type="project" value="InterPro"/>
</dbReference>
<evidence type="ECO:0000313" key="2">
    <source>
        <dbReference type="EnsemblProtists" id="EOD35353"/>
    </source>
</evidence>
<dbReference type="PANTHER" id="PTHR38011:SF11">
    <property type="entry name" value="2,5-DIAMINO-6-RIBOSYLAMINO-4(3H)-PYRIMIDINONE 5'-PHOSPHATE REDUCTASE"/>
    <property type="match status" value="1"/>
</dbReference>
<name>A0A0D3KHW8_EMIH1</name>
<evidence type="ECO:0000259" key="1">
    <source>
        <dbReference type="Pfam" id="PF01872"/>
    </source>
</evidence>
<dbReference type="Proteomes" id="UP000013827">
    <property type="component" value="Unassembled WGS sequence"/>
</dbReference>
<dbReference type="KEGG" id="ehx:EMIHUDRAFT_201388"/>
<dbReference type="GO" id="GO:0008703">
    <property type="term" value="F:5-amino-6-(5-phosphoribosylamino)uracil reductase activity"/>
    <property type="evidence" value="ECO:0007669"/>
    <property type="project" value="InterPro"/>
</dbReference>
<sequence>MSGGPFPHFVCLCFTRTSRKRERMFPAGRRLITTRRLLVGASALITMRCSREPSGCDTLPADLPSCPFQPVTPPPPAAATSTSSIRPVTVVYLAQSLDGYIARLDGGLDWFPYPNDDSDEDLGWAEFFAGINAVLTDEPTGADSSPEPPSQVLDNMGREGITRVYLDGWTWIHSLLRDDLVDEMIITTVPVLIGDGVRLFPPGAITGSDKAWIVDGEPRVYPGGLVKVTYRRDRTREFYGRLREALAALGG</sequence>
<dbReference type="PANTHER" id="PTHR38011">
    <property type="entry name" value="DIHYDROFOLATE REDUCTASE FAMILY PROTEIN (AFU_ORTHOLOGUE AFUA_8G06820)"/>
    <property type="match status" value="1"/>
</dbReference>
<dbReference type="InterPro" id="IPR050765">
    <property type="entry name" value="Riboflavin_Biosynth_HTPR"/>
</dbReference>
<dbReference type="RefSeq" id="XP_005787782.1">
    <property type="nucleotide sequence ID" value="XM_005787725.1"/>
</dbReference>
<dbReference type="SUPFAM" id="SSF53597">
    <property type="entry name" value="Dihydrofolate reductase-like"/>
    <property type="match status" value="1"/>
</dbReference>
<dbReference type="AlphaFoldDB" id="A0A0D3KHW8"/>
<dbReference type="GeneID" id="17280623"/>